<name>A0A9W8AH27_9FUNG</name>
<accession>A0A9W8AH27</accession>
<evidence type="ECO:0000256" key="1">
    <source>
        <dbReference type="SAM" id="MobiDB-lite"/>
    </source>
</evidence>
<keyword evidence="3" id="KW-1185">Reference proteome</keyword>
<comment type="caution">
    <text evidence="2">The sequence shown here is derived from an EMBL/GenBank/DDBJ whole genome shotgun (WGS) entry which is preliminary data.</text>
</comment>
<organism evidence="2 3">
    <name type="scientific">Tieghemiomyces parasiticus</name>
    <dbReference type="NCBI Taxonomy" id="78921"/>
    <lineage>
        <taxon>Eukaryota</taxon>
        <taxon>Fungi</taxon>
        <taxon>Fungi incertae sedis</taxon>
        <taxon>Zoopagomycota</taxon>
        <taxon>Kickxellomycotina</taxon>
        <taxon>Dimargaritomycetes</taxon>
        <taxon>Dimargaritales</taxon>
        <taxon>Dimargaritaceae</taxon>
        <taxon>Tieghemiomyces</taxon>
    </lineage>
</organism>
<dbReference type="EMBL" id="JANBPT010000102">
    <property type="protein sequence ID" value="KAJ1927776.1"/>
    <property type="molecule type" value="Genomic_DNA"/>
</dbReference>
<feature type="compositionally biased region" description="Low complexity" evidence="1">
    <location>
        <begin position="53"/>
        <end position="68"/>
    </location>
</feature>
<protein>
    <recommendedName>
        <fullName evidence="4">Tim44-like domain-containing protein</fullName>
    </recommendedName>
</protein>
<proteinExistence type="predicted"/>
<sequence length="399" mass="44789">MLTRSLPRTALHRAVSPNLNLMGRSAGWRLPGQAVQLPPATLYGRYARLSSQTSPTEDPPSTTSPSEDGPGIYDQPTPYPFPWKTDARMLQPWRTKVFPLPTGFWSGFLNSLRSQVFSMIRIATITNFIGRQGHSPSDMGRGAEVALRAVCKAISENDQAALKNMLTPALYSVYQPPLERLNRENGRVVLELGSVDLGQIVESDTFVAPSDAMKRYWYEYLIRWGYRRPVSEDDLAQMRETYLTKLANKTKEIRDQDTRNHTVTLVPSETGVTYVPFNPSSAKKSLLSAKAMESILERAKQLERIIQVDVLLDADVRFEVQLPTGATGIAECDEPVESQLHRFVIVTLQATCSTTHDQSPLDWRVADIDYTVDRQVVMNRLTHPDVIPLAESYPARQPS</sequence>
<feature type="region of interest" description="Disordered" evidence="1">
    <location>
        <begin position="49"/>
        <end position="77"/>
    </location>
</feature>
<evidence type="ECO:0008006" key="4">
    <source>
        <dbReference type="Google" id="ProtNLM"/>
    </source>
</evidence>
<reference evidence="2" key="1">
    <citation type="submission" date="2022-07" db="EMBL/GenBank/DDBJ databases">
        <title>Phylogenomic reconstructions and comparative analyses of Kickxellomycotina fungi.</title>
        <authorList>
            <person name="Reynolds N.K."/>
            <person name="Stajich J.E."/>
            <person name="Barry K."/>
            <person name="Grigoriev I.V."/>
            <person name="Crous P."/>
            <person name="Smith M.E."/>
        </authorList>
    </citation>
    <scope>NUCLEOTIDE SEQUENCE</scope>
    <source>
        <strain evidence="2">RSA 861</strain>
    </source>
</reference>
<dbReference type="AlphaFoldDB" id="A0A9W8AH27"/>
<dbReference type="Proteomes" id="UP001150569">
    <property type="component" value="Unassembled WGS sequence"/>
</dbReference>
<evidence type="ECO:0000313" key="2">
    <source>
        <dbReference type="EMBL" id="KAJ1927776.1"/>
    </source>
</evidence>
<gene>
    <name evidence="2" type="ORF">IWQ60_002635</name>
</gene>
<evidence type="ECO:0000313" key="3">
    <source>
        <dbReference type="Proteomes" id="UP001150569"/>
    </source>
</evidence>